<dbReference type="SMART" id="SM00042">
    <property type="entry name" value="CUB"/>
    <property type="match status" value="1"/>
</dbReference>
<keyword evidence="2" id="KW-1015">Disulfide bond</keyword>
<evidence type="ECO:0000313" key="6">
    <source>
        <dbReference type="Proteomes" id="UP000230423"/>
    </source>
</evidence>
<evidence type="ECO:0000259" key="4">
    <source>
        <dbReference type="PROSITE" id="PS01180"/>
    </source>
</evidence>
<dbReference type="InterPro" id="IPR035914">
    <property type="entry name" value="Sperma_CUB_dom_sf"/>
</dbReference>
<evidence type="ECO:0000313" key="5">
    <source>
        <dbReference type="EMBL" id="PIO77441.1"/>
    </source>
</evidence>
<keyword evidence="6" id="KW-1185">Reference proteome</keyword>
<evidence type="ECO:0000256" key="2">
    <source>
        <dbReference type="ARBA" id="ARBA00023157"/>
    </source>
</evidence>
<dbReference type="Pfam" id="PF00431">
    <property type="entry name" value="CUB"/>
    <property type="match status" value="1"/>
</dbReference>
<dbReference type="InterPro" id="IPR000859">
    <property type="entry name" value="CUB_dom"/>
</dbReference>
<keyword evidence="1" id="KW-0677">Repeat</keyword>
<dbReference type="OrthoDB" id="10009301at2759"/>
<dbReference type="PANTHER" id="PTHR24251:SF49">
    <property type="entry name" value="DELETED IN MALIGNANT BRAIN TUMORS 1 PROTEIN"/>
    <property type="match status" value="1"/>
</dbReference>
<dbReference type="Gene3D" id="2.60.120.290">
    <property type="entry name" value="Spermadhesin, CUB domain"/>
    <property type="match status" value="2"/>
</dbReference>
<dbReference type="PROSITE" id="PS01180">
    <property type="entry name" value="CUB"/>
    <property type="match status" value="2"/>
</dbReference>
<dbReference type="PANTHER" id="PTHR24251">
    <property type="entry name" value="OVOCHYMASE-RELATED"/>
    <property type="match status" value="1"/>
</dbReference>
<evidence type="ECO:0000256" key="3">
    <source>
        <dbReference type="PROSITE-ProRule" id="PRU00059"/>
    </source>
</evidence>
<proteinExistence type="predicted"/>
<dbReference type="EMBL" id="KZ344998">
    <property type="protein sequence ID" value="PIO77441.1"/>
    <property type="molecule type" value="Genomic_DNA"/>
</dbReference>
<feature type="domain" description="CUB" evidence="4">
    <location>
        <begin position="333"/>
        <end position="384"/>
    </location>
</feature>
<gene>
    <name evidence="5" type="ORF">TELCIR_00466</name>
</gene>
<name>A0A2G9V4K9_TELCI</name>
<accession>A0A2G9V4K9</accession>
<comment type="caution">
    <text evidence="3">Lacks conserved residue(s) required for the propagation of feature annotation.</text>
</comment>
<dbReference type="Proteomes" id="UP000230423">
    <property type="component" value="Unassembled WGS sequence"/>
</dbReference>
<evidence type="ECO:0000256" key="1">
    <source>
        <dbReference type="ARBA" id="ARBA00022737"/>
    </source>
</evidence>
<feature type="domain" description="CUB" evidence="4">
    <location>
        <begin position="58"/>
        <end position="195"/>
    </location>
</feature>
<dbReference type="CDD" id="cd00041">
    <property type="entry name" value="CUB"/>
    <property type="match status" value="1"/>
</dbReference>
<sequence>MEPQCNGRQLAKVSYRSASSEMTVQFRSNGTIQKAGRQLCKDKKCGFEMALKVSNESCGGIITDQQGQLTTPGFPEKLLPHVRCEWELRAGIGYRYMLTFEFTEDRDGFYQKRFGGGAGGCFADLIFFNGEPKHEAINYRSDRMFCDTRKTFVSDADLATIIYTDSNTKHYKGLAEDASSDDAYYVPFRVNYTRVPNMFDKRGCGLLISGNTTQTFGNYSSYGSDTVRYCHALLRRPAGYATTFVEISEYSEVTVLHAPDCSDWTNSVILESTIDVPRVVYERFCKVSFMNSSKPISRLYLNQDLEMHVFSMQSAFMPEEGMSFKLDVTYYKCGGMITKPNTGVVTSPNFGDGRPYLKNSNCLWMLVAPEGMVVKNYTIFGTSM</sequence>
<dbReference type="SUPFAM" id="SSF49854">
    <property type="entry name" value="Spermadhesin, CUB domain"/>
    <property type="match status" value="2"/>
</dbReference>
<reference evidence="5 6" key="1">
    <citation type="submission" date="2015-09" db="EMBL/GenBank/DDBJ databases">
        <title>Draft genome of the parasitic nematode Teladorsagia circumcincta isolate WARC Sus (inbred).</title>
        <authorList>
            <person name="Mitreva M."/>
        </authorList>
    </citation>
    <scope>NUCLEOTIDE SEQUENCE [LARGE SCALE GENOMIC DNA]</scope>
    <source>
        <strain evidence="5 6">S</strain>
    </source>
</reference>
<organism evidence="5 6">
    <name type="scientific">Teladorsagia circumcincta</name>
    <name type="common">Brown stomach worm</name>
    <name type="synonym">Ostertagia circumcincta</name>
    <dbReference type="NCBI Taxonomy" id="45464"/>
    <lineage>
        <taxon>Eukaryota</taxon>
        <taxon>Metazoa</taxon>
        <taxon>Ecdysozoa</taxon>
        <taxon>Nematoda</taxon>
        <taxon>Chromadorea</taxon>
        <taxon>Rhabditida</taxon>
        <taxon>Rhabditina</taxon>
        <taxon>Rhabditomorpha</taxon>
        <taxon>Strongyloidea</taxon>
        <taxon>Trichostrongylidae</taxon>
        <taxon>Teladorsagia</taxon>
    </lineage>
</organism>
<dbReference type="AlphaFoldDB" id="A0A2G9V4K9"/>
<protein>
    <submittedName>
        <fullName evidence="5">CUB domain protein</fullName>
    </submittedName>
</protein>